<sequence length="326" mass="36852">MKGRRNPTRQHPVATRRSAGRSMKISKKPYGVIPCTSWSIGFCRGVYFSFLRRMTVALVEGLKTSVNLGVWKNRNGIQAQLYFTREEWGVIKACIKVILAYVRSDTSTGLILNELQRPRMPRLTYPTRVFLRSQSSQTAENAIEDEAFLRGKIVPLWLACGTRVGDVALLKNDGTIEHITDIFSRWLSTGPSTSSFNINIRNSQGWVTDIPTENYSVSISRPRFAMAGDAVLDLAHEWLRNHGESVLKHCSGVDREPLIVVTGTVEASEFNMSFPKVPIPSFKTFSRNSREEKSETLQVVLISVIEYEDHVSRRKDEKRPSRAGDM</sequence>
<dbReference type="Proteomes" id="UP001175211">
    <property type="component" value="Unassembled WGS sequence"/>
</dbReference>
<name>A0AA39JZ51_ARMTA</name>
<dbReference type="EMBL" id="JAUEPS010000036">
    <property type="protein sequence ID" value="KAK0450431.1"/>
    <property type="molecule type" value="Genomic_DNA"/>
</dbReference>
<evidence type="ECO:0000256" key="1">
    <source>
        <dbReference type="SAM" id="MobiDB-lite"/>
    </source>
</evidence>
<organism evidence="2 3">
    <name type="scientific">Armillaria tabescens</name>
    <name type="common">Ringless honey mushroom</name>
    <name type="synonym">Agaricus tabescens</name>
    <dbReference type="NCBI Taxonomy" id="1929756"/>
    <lineage>
        <taxon>Eukaryota</taxon>
        <taxon>Fungi</taxon>
        <taxon>Dikarya</taxon>
        <taxon>Basidiomycota</taxon>
        <taxon>Agaricomycotina</taxon>
        <taxon>Agaricomycetes</taxon>
        <taxon>Agaricomycetidae</taxon>
        <taxon>Agaricales</taxon>
        <taxon>Marasmiineae</taxon>
        <taxon>Physalacriaceae</taxon>
        <taxon>Desarmillaria</taxon>
    </lineage>
</organism>
<accession>A0AA39JZ51</accession>
<protein>
    <submittedName>
        <fullName evidence="2">Uncharacterized protein</fullName>
    </submittedName>
</protein>
<comment type="caution">
    <text evidence="2">The sequence shown here is derived from an EMBL/GenBank/DDBJ whole genome shotgun (WGS) entry which is preliminary data.</text>
</comment>
<evidence type="ECO:0000313" key="2">
    <source>
        <dbReference type="EMBL" id="KAK0450431.1"/>
    </source>
</evidence>
<feature type="region of interest" description="Disordered" evidence="1">
    <location>
        <begin position="1"/>
        <end position="21"/>
    </location>
</feature>
<gene>
    <name evidence="2" type="ORF">EV420DRAFT_754958</name>
</gene>
<keyword evidence="3" id="KW-1185">Reference proteome</keyword>
<evidence type="ECO:0000313" key="3">
    <source>
        <dbReference type="Proteomes" id="UP001175211"/>
    </source>
</evidence>
<dbReference type="GeneID" id="85366906"/>
<dbReference type="RefSeq" id="XP_060327302.1">
    <property type="nucleotide sequence ID" value="XM_060483358.1"/>
</dbReference>
<dbReference type="AlphaFoldDB" id="A0AA39JZ51"/>
<reference evidence="2" key="1">
    <citation type="submission" date="2023-06" db="EMBL/GenBank/DDBJ databases">
        <authorList>
            <consortium name="Lawrence Berkeley National Laboratory"/>
            <person name="Ahrendt S."/>
            <person name="Sahu N."/>
            <person name="Indic B."/>
            <person name="Wong-Bajracharya J."/>
            <person name="Merenyi Z."/>
            <person name="Ke H.-M."/>
            <person name="Monk M."/>
            <person name="Kocsube S."/>
            <person name="Drula E."/>
            <person name="Lipzen A."/>
            <person name="Balint B."/>
            <person name="Henrissat B."/>
            <person name="Andreopoulos B."/>
            <person name="Martin F.M."/>
            <person name="Harder C.B."/>
            <person name="Rigling D."/>
            <person name="Ford K.L."/>
            <person name="Foster G.D."/>
            <person name="Pangilinan J."/>
            <person name="Papanicolaou A."/>
            <person name="Barry K."/>
            <person name="LaButti K."/>
            <person name="Viragh M."/>
            <person name="Koriabine M."/>
            <person name="Yan M."/>
            <person name="Riley R."/>
            <person name="Champramary S."/>
            <person name="Plett K.L."/>
            <person name="Tsai I.J."/>
            <person name="Slot J."/>
            <person name="Sipos G."/>
            <person name="Plett J."/>
            <person name="Nagy L.G."/>
            <person name="Grigoriev I.V."/>
        </authorList>
    </citation>
    <scope>NUCLEOTIDE SEQUENCE</scope>
    <source>
        <strain evidence="2">CCBAS 213</strain>
    </source>
</reference>
<proteinExistence type="predicted"/>